<gene>
    <name evidence="1" type="ORF">EAG_11241</name>
</gene>
<feature type="non-terminal residue" evidence="1">
    <location>
        <position position="42"/>
    </location>
</feature>
<reference evidence="1 2" key="1">
    <citation type="journal article" date="2010" name="Science">
        <title>Genomic comparison of the ants Camponotus floridanus and Harpegnathos saltator.</title>
        <authorList>
            <person name="Bonasio R."/>
            <person name="Zhang G."/>
            <person name="Ye C."/>
            <person name="Mutti N.S."/>
            <person name="Fang X."/>
            <person name="Qin N."/>
            <person name="Donahue G."/>
            <person name="Yang P."/>
            <person name="Li Q."/>
            <person name="Li C."/>
            <person name="Zhang P."/>
            <person name="Huang Z."/>
            <person name="Berger S.L."/>
            <person name="Reinberg D."/>
            <person name="Wang J."/>
            <person name="Liebig J."/>
        </authorList>
    </citation>
    <scope>NUCLEOTIDE SEQUENCE [LARGE SCALE GENOMIC DNA]</scope>
    <source>
        <strain evidence="2">C129</strain>
    </source>
</reference>
<organism evidence="2">
    <name type="scientific">Camponotus floridanus</name>
    <name type="common">Florida carpenter ant</name>
    <dbReference type="NCBI Taxonomy" id="104421"/>
    <lineage>
        <taxon>Eukaryota</taxon>
        <taxon>Metazoa</taxon>
        <taxon>Ecdysozoa</taxon>
        <taxon>Arthropoda</taxon>
        <taxon>Hexapoda</taxon>
        <taxon>Insecta</taxon>
        <taxon>Pterygota</taxon>
        <taxon>Neoptera</taxon>
        <taxon>Endopterygota</taxon>
        <taxon>Hymenoptera</taxon>
        <taxon>Apocrita</taxon>
        <taxon>Aculeata</taxon>
        <taxon>Formicoidea</taxon>
        <taxon>Formicidae</taxon>
        <taxon>Formicinae</taxon>
        <taxon>Camponotus</taxon>
    </lineage>
</organism>
<keyword evidence="2" id="KW-1185">Reference proteome</keyword>
<protein>
    <submittedName>
        <fullName evidence="1">Uncharacterized protein</fullName>
    </submittedName>
</protein>
<dbReference type="AlphaFoldDB" id="E2A0P6"/>
<sequence length="42" mass="5001">RITGDCETIRCMPGIFERVRESMRRHVTTCIQDNAEHFQHLL</sequence>
<dbReference type="InParanoid" id="E2A0P6"/>
<name>E2A0P6_CAMFO</name>
<evidence type="ECO:0000313" key="1">
    <source>
        <dbReference type="EMBL" id="EFN72949.1"/>
    </source>
</evidence>
<proteinExistence type="predicted"/>
<dbReference type="Proteomes" id="UP000000311">
    <property type="component" value="Unassembled WGS sequence"/>
</dbReference>
<feature type="non-terminal residue" evidence="1">
    <location>
        <position position="1"/>
    </location>
</feature>
<evidence type="ECO:0000313" key="2">
    <source>
        <dbReference type="Proteomes" id="UP000000311"/>
    </source>
</evidence>
<dbReference type="EMBL" id="GL435626">
    <property type="protein sequence ID" value="EFN72949.1"/>
    <property type="molecule type" value="Genomic_DNA"/>
</dbReference>
<accession>E2A0P6</accession>